<accession>A0A011NR89</accession>
<evidence type="ECO:0000256" key="1">
    <source>
        <dbReference type="RuleBase" id="RU004003"/>
    </source>
</evidence>
<comment type="caution">
    <text evidence="5">The sequence shown here is derived from an EMBL/GenBank/DDBJ whole genome shotgun (WGS) entry which is preliminary data.</text>
</comment>
<evidence type="ECO:0000256" key="2">
    <source>
        <dbReference type="SAM" id="MobiDB-lite"/>
    </source>
</evidence>
<keyword evidence="3" id="KW-0732">Signal</keyword>
<dbReference type="InterPro" id="IPR050810">
    <property type="entry name" value="Bact_Secretion_Sys_Channel"/>
</dbReference>
<name>A0A011NR89_ACCRE</name>
<protein>
    <submittedName>
        <fullName evidence="5">Pectic enzymes secretion protein OutD</fullName>
    </submittedName>
</protein>
<evidence type="ECO:0000259" key="4">
    <source>
        <dbReference type="Pfam" id="PF00263"/>
    </source>
</evidence>
<evidence type="ECO:0000313" key="5">
    <source>
        <dbReference type="EMBL" id="EXI85273.1"/>
    </source>
</evidence>
<evidence type="ECO:0000256" key="3">
    <source>
        <dbReference type="SAM" id="SignalP"/>
    </source>
</evidence>
<dbReference type="PATRIC" id="fig|1454004.3.peg.3697"/>
<dbReference type="PANTHER" id="PTHR30332">
    <property type="entry name" value="PROBABLE GENERAL SECRETION PATHWAY PROTEIN D"/>
    <property type="match status" value="1"/>
</dbReference>
<feature type="signal peptide" evidence="3">
    <location>
        <begin position="1"/>
        <end position="23"/>
    </location>
</feature>
<feature type="compositionally biased region" description="Polar residues" evidence="2">
    <location>
        <begin position="36"/>
        <end position="53"/>
    </location>
</feature>
<dbReference type="Gene3D" id="3.55.50.30">
    <property type="match status" value="1"/>
</dbReference>
<dbReference type="GO" id="GO:0009306">
    <property type="term" value="P:protein secretion"/>
    <property type="evidence" value="ECO:0007669"/>
    <property type="project" value="InterPro"/>
</dbReference>
<organism evidence="5 6">
    <name type="scientific">Accumulibacter regalis</name>
    <dbReference type="NCBI Taxonomy" id="522306"/>
    <lineage>
        <taxon>Bacteria</taxon>
        <taxon>Pseudomonadati</taxon>
        <taxon>Pseudomonadota</taxon>
        <taxon>Betaproteobacteria</taxon>
        <taxon>Candidatus Accumulibacter</taxon>
    </lineage>
</organism>
<dbReference type="eggNOG" id="COG1450">
    <property type="taxonomic scope" value="Bacteria"/>
</dbReference>
<reference evidence="5" key="1">
    <citation type="submission" date="2014-02" db="EMBL/GenBank/DDBJ databases">
        <title>Expanding our view of genomic diversity in Candidatus Accumulibacter clades.</title>
        <authorList>
            <person name="Skennerton C.T."/>
            <person name="Barr J.J."/>
            <person name="Slater F.R."/>
            <person name="Bond P.L."/>
            <person name="Tyson G.W."/>
        </authorList>
    </citation>
    <scope>NUCLEOTIDE SEQUENCE [LARGE SCALE GENOMIC DNA]</scope>
</reference>
<dbReference type="InterPro" id="IPR004846">
    <property type="entry name" value="T2SS/T3SS_dom"/>
</dbReference>
<feature type="chain" id="PRO_5001462495" evidence="3">
    <location>
        <begin position="24"/>
        <end position="606"/>
    </location>
</feature>
<feature type="domain" description="Type II/III secretion system secretin-like" evidence="4">
    <location>
        <begin position="385"/>
        <end position="565"/>
    </location>
</feature>
<evidence type="ECO:0000313" key="6">
    <source>
        <dbReference type="Proteomes" id="UP000022141"/>
    </source>
</evidence>
<feature type="region of interest" description="Disordered" evidence="2">
    <location>
        <begin position="26"/>
        <end position="57"/>
    </location>
</feature>
<dbReference type="PANTHER" id="PTHR30332:SF17">
    <property type="entry name" value="TYPE IV PILIATION SYSTEM PROTEIN DR_0774-RELATED"/>
    <property type="match status" value="1"/>
</dbReference>
<keyword evidence="6" id="KW-1185">Reference proteome</keyword>
<dbReference type="Proteomes" id="UP000022141">
    <property type="component" value="Unassembled WGS sequence"/>
</dbReference>
<dbReference type="InterPro" id="IPR001775">
    <property type="entry name" value="GspD/PilQ"/>
</dbReference>
<gene>
    <name evidence="5" type="primary">outD</name>
    <name evidence="5" type="ORF">AW11_03596</name>
</gene>
<feature type="region of interest" description="Disordered" evidence="2">
    <location>
        <begin position="214"/>
        <end position="240"/>
    </location>
</feature>
<comment type="similarity">
    <text evidence="1">Belongs to the bacterial secretin family.</text>
</comment>
<proteinExistence type="inferred from homology"/>
<dbReference type="STRING" id="1454004.AW11_03596"/>
<dbReference type="InterPro" id="IPR013358">
    <property type="entry name" value="Pilus_biogenesis_MshL"/>
</dbReference>
<dbReference type="GO" id="GO:0015627">
    <property type="term" value="C:type II protein secretion system complex"/>
    <property type="evidence" value="ECO:0007669"/>
    <property type="project" value="TreeGrafter"/>
</dbReference>
<feature type="compositionally biased region" description="Polar residues" evidence="2">
    <location>
        <begin position="218"/>
        <end position="230"/>
    </location>
</feature>
<dbReference type="Pfam" id="PF00263">
    <property type="entry name" value="Secretin"/>
    <property type="match status" value="1"/>
</dbReference>
<dbReference type="EMBL" id="JEMY01000057">
    <property type="protein sequence ID" value="EXI85273.1"/>
    <property type="molecule type" value="Genomic_DNA"/>
</dbReference>
<dbReference type="NCBIfam" id="TIGR02519">
    <property type="entry name" value="pilus_MshL"/>
    <property type="match status" value="1"/>
</dbReference>
<dbReference type="AlphaFoldDB" id="A0A011NR89"/>
<sequence>MPLPILGAILLALLLGACTPTTLSGGPAAAHLQKDSAPSTPGTIPAPVQQSLSLPRPRPAAKTETYSVVVNNVQVHDLLFALARDAKLNVDIHPGIVGEVTLNAIDQTLPQLLTRISKQVDMRFELDGPNLAVMPDTPYLKNYKVDYVNISRDVTGTVSTNTQISTSALATGSGGAAGTGNTSRIQIENKSNNRFWVSLEKNLKDLLHETDKIFPEGTTETVTEQSASQSTTGTGGTATAAGTTARLTQLAQNLAGSPNPATLQNSGATVVKRMTFREAASVIANPETGVINVRATSRQHERVQEFLDRVMGSARRQVLIEATIIEVGLSDGYQQGIEWSRFTSGSDYSVTKPALTTNVGSVVTPYVLKYRNLDPLNLLSTVELLRAFGTVKVLSSPKLTVLNNQTATLKVSEDFVYFNVKQDVVPGNTNTNATVTTTTTPQSVSIGFFMSLTPQISDNGTVTLNVRPSISSIAELKQDPNPSLAANNIKNLVPQIRMREIESIMRVESGDIAVLGGLMEDRLDNRAGRLPGLGDIPFIGEVFNTRNNSSAKTELVVLIRPTVIKDASIDGDFSSFREVLPGKDFFKTDQVYRPFSLPERPPEPLQ</sequence>
<dbReference type="PRINTS" id="PR00811">
    <property type="entry name" value="BCTERIALGSPD"/>
</dbReference>